<dbReference type="InterPro" id="IPR002645">
    <property type="entry name" value="STAS_dom"/>
</dbReference>
<gene>
    <name evidence="2" type="ORF">BJ987_007053</name>
</gene>
<accession>A0ABS4QR20</accession>
<dbReference type="CDD" id="cd07043">
    <property type="entry name" value="STAS_anti-anti-sigma_factors"/>
    <property type="match status" value="1"/>
</dbReference>
<sequence>MSTVIATHITATQTKRRTATAKRPDPAARLRVSVTQPGKSVTLCAVAGEIDQFTIEDFRRDLIGCLNTAAPAVVVDLSLVTFFCVSGLRVLTEAREWTGHTGRTLRLVTGPRCVDRLLELASDTATFDIAPDRATALRDIA</sequence>
<dbReference type="Proteomes" id="UP001519325">
    <property type="component" value="Unassembled WGS sequence"/>
</dbReference>
<dbReference type="Pfam" id="PF01740">
    <property type="entry name" value="STAS"/>
    <property type="match status" value="1"/>
</dbReference>
<organism evidence="2 3">
    <name type="scientific">Nocardia goodfellowii</name>
    <dbReference type="NCBI Taxonomy" id="882446"/>
    <lineage>
        <taxon>Bacteria</taxon>
        <taxon>Bacillati</taxon>
        <taxon>Actinomycetota</taxon>
        <taxon>Actinomycetes</taxon>
        <taxon>Mycobacteriales</taxon>
        <taxon>Nocardiaceae</taxon>
        <taxon>Nocardia</taxon>
    </lineage>
</organism>
<protein>
    <submittedName>
        <fullName evidence="2">Anti-anti-sigma factor</fullName>
    </submittedName>
</protein>
<dbReference type="InterPro" id="IPR036513">
    <property type="entry name" value="STAS_dom_sf"/>
</dbReference>
<dbReference type="RefSeq" id="WP_209897315.1">
    <property type="nucleotide sequence ID" value="NZ_JAGGMR010000001.1"/>
</dbReference>
<dbReference type="PROSITE" id="PS50801">
    <property type="entry name" value="STAS"/>
    <property type="match status" value="1"/>
</dbReference>
<evidence type="ECO:0000313" key="3">
    <source>
        <dbReference type="Proteomes" id="UP001519325"/>
    </source>
</evidence>
<dbReference type="PANTHER" id="PTHR33495:SF2">
    <property type="entry name" value="ANTI-SIGMA FACTOR ANTAGONIST TM_1081-RELATED"/>
    <property type="match status" value="1"/>
</dbReference>
<proteinExistence type="predicted"/>
<feature type="domain" description="STAS" evidence="1">
    <location>
        <begin position="40"/>
        <end position="140"/>
    </location>
</feature>
<dbReference type="EMBL" id="JAGGMR010000001">
    <property type="protein sequence ID" value="MBP2194152.1"/>
    <property type="molecule type" value="Genomic_DNA"/>
</dbReference>
<dbReference type="Gene3D" id="3.30.750.24">
    <property type="entry name" value="STAS domain"/>
    <property type="match status" value="1"/>
</dbReference>
<name>A0ABS4QR20_9NOCA</name>
<dbReference type="PANTHER" id="PTHR33495">
    <property type="entry name" value="ANTI-SIGMA FACTOR ANTAGONIST TM_1081-RELATED-RELATED"/>
    <property type="match status" value="1"/>
</dbReference>
<reference evidence="2 3" key="1">
    <citation type="submission" date="2021-03" db="EMBL/GenBank/DDBJ databases">
        <title>Sequencing the genomes of 1000 actinobacteria strains.</title>
        <authorList>
            <person name="Klenk H.-P."/>
        </authorList>
    </citation>
    <scope>NUCLEOTIDE SEQUENCE [LARGE SCALE GENOMIC DNA]</scope>
    <source>
        <strain evidence="2 3">DSM 45516</strain>
    </source>
</reference>
<evidence type="ECO:0000259" key="1">
    <source>
        <dbReference type="PROSITE" id="PS50801"/>
    </source>
</evidence>
<dbReference type="SUPFAM" id="SSF52091">
    <property type="entry name" value="SpoIIaa-like"/>
    <property type="match status" value="1"/>
</dbReference>
<comment type="caution">
    <text evidence="2">The sequence shown here is derived from an EMBL/GenBank/DDBJ whole genome shotgun (WGS) entry which is preliminary data.</text>
</comment>
<evidence type="ECO:0000313" key="2">
    <source>
        <dbReference type="EMBL" id="MBP2194152.1"/>
    </source>
</evidence>
<keyword evidence="3" id="KW-1185">Reference proteome</keyword>